<evidence type="ECO:0000313" key="2">
    <source>
        <dbReference type="EMBL" id="KAI7729432.1"/>
    </source>
</evidence>
<gene>
    <name evidence="2" type="ORF">M8C21_010270</name>
</gene>
<keyword evidence="1" id="KW-1133">Transmembrane helix</keyword>
<reference evidence="2" key="1">
    <citation type="submission" date="2022-06" db="EMBL/GenBank/DDBJ databases">
        <title>Uncovering the hologenomic basis of an extraordinary plant invasion.</title>
        <authorList>
            <person name="Bieker V.C."/>
            <person name="Martin M.D."/>
            <person name="Gilbert T."/>
            <person name="Hodgins K."/>
            <person name="Battlay P."/>
            <person name="Petersen B."/>
            <person name="Wilson J."/>
        </authorList>
    </citation>
    <scope>NUCLEOTIDE SEQUENCE</scope>
    <source>
        <strain evidence="2">AA19_3_7</strain>
        <tissue evidence="2">Leaf</tissue>
    </source>
</reference>
<feature type="transmembrane region" description="Helical" evidence="1">
    <location>
        <begin position="40"/>
        <end position="63"/>
    </location>
</feature>
<dbReference type="EMBL" id="JAMZMK010011006">
    <property type="protein sequence ID" value="KAI7729432.1"/>
    <property type="molecule type" value="Genomic_DNA"/>
</dbReference>
<evidence type="ECO:0000256" key="1">
    <source>
        <dbReference type="SAM" id="Phobius"/>
    </source>
</evidence>
<dbReference type="Proteomes" id="UP001206925">
    <property type="component" value="Unassembled WGS sequence"/>
</dbReference>
<name>A0AAD5G5U1_AMBAR</name>
<keyword evidence="1" id="KW-0472">Membrane</keyword>
<sequence>MPQIGNLIPPLTTLSGRETRMLFFNGEQADGFATDDQSTRVVFCFATHPSLLSFTLFFFTISLCPWRHGVSTVAPALIVLTWQICYLLVEDEIFGVPEGRPKLYPSLIILLYALRLHKVKRFPLIRVKSVGIGILNDMLFVKDNALKRPPKRAAPLHYGIQLTSGAVSVGSQRMVRFHLWSYLAACFSTCNYFFFFYFFLLLGL</sequence>
<organism evidence="2 3">
    <name type="scientific">Ambrosia artemisiifolia</name>
    <name type="common">Common ragweed</name>
    <dbReference type="NCBI Taxonomy" id="4212"/>
    <lineage>
        <taxon>Eukaryota</taxon>
        <taxon>Viridiplantae</taxon>
        <taxon>Streptophyta</taxon>
        <taxon>Embryophyta</taxon>
        <taxon>Tracheophyta</taxon>
        <taxon>Spermatophyta</taxon>
        <taxon>Magnoliopsida</taxon>
        <taxon>eudicotyledons</taxon>
        <taxon>Gunneridae</taxon>
        <taxon>Pentapetalae</taxon>
        <taxon>asterids</taxon>
        <taxon>campanulids</taxon>
        <taxon>Asterales</taxon>
        <taxon>Asteraceae</taxon>
        <taxon>Asteroideae</taxon>
        <taxon>Heliantheae alliance</taxon>
        <taxon>Heliantheae</taxon>
        <taxon>Ambrosia</taxon>
    </lineage>
</organism>
<evidence type="ECO:0000313" key="3">
    <source>
        <dbReference type="Proteomes" id="UP001206925"/>
    </source>
</evidence>
<keyword evidence="1" id="KW-0812">Transmembrane</keyword>
<feature type="transmembrane region" description="Helical" evidence="1">
    <location>
        <begin position="179"/>
        <end position="202"/>
    </location>
</feature>
<dbReference type="AlphaFoldDB" id="A0AAD5G5U1"/>
<keyword evidence="3" id="KW-1185">Reference proteome</keyword>
<comment type="caution">
    <text evidence="2">The sequence shown here is derived from an EMBL/GenBank/DDBJ whole genome shotgun (WGS) entry which is preliminary data.</text>
</comment>
<accession>A0AAD5G5U1</accession>
<proteinExistence type="predicted"/>
<protein>
    <submittedName>
        <fullName evidence="2">Uncharacterized protein</fullName>
    </submittedName>
</protein>